<dbReference type="EMBL" id="JBJXBP010000005">
    <property type="protein sequence ID" value="KAL3829599.1"/>
    <property type="molecule type" value="Genomic_DNA"/>
</dbReference>
<sequence length="69" mass="7822">MLYVIKAQLSFFLEFEIKKGFQHIIFRRTITSKGSSTNIYSLATSTTVIHIVPELLQLLLPQALACIKP</sequence>
<evidence type="ECO:0000313" key="1">
    <source>
        <dbReference type="EMBL" id="KAL3829599.1"/>
    </source>
</evidence>
<dbReference type="Proteomes" id="UP001634393">
    <property type="component" value="Unassembled WGS sequence"/>
</dbReference>
<proteinExistence type="predicted"/>
<dbReference type="AlphaFoldDB" id="A0ABD3SY95"/>
<evidence type="ECO:0000313" key="2">
    <source>
        <dbReference type="Proteomes" id="UP001634393"/>
    </source>
</evidence>
<gene>
    <name evidence="1" type="ORF">ACJIZ3_018401</name>
</gene>
<keyword evidence="2" id="KW-1185">Reference proteome</keyword>
<comment type="caution">
    <text evidence="1">The sequence shown here is derived from an EMBL/GenBank/DDBJ whole genome shotgun (WGS) entry which is preliminary data.</text>
</comment>
<organism evidence="1 2">
    <name type="scientific">Penstemon smallii</name>
    <dbReference type="NCBI Taxonomy" id="265156"/>
    <lineage>
        <taxon>Eukaryota</taxon>
        <taxon>Viridiplantae</taxon>
        <taxon>Streptophyta</taxon>
        <taxon>Embryophyta</taxon>
        <taxon>Tracheophyta</taxon>
        <taxon>Spermatophyta</taxon>
        <taxon>Magnoliopsida</taxon>
        <taxon>eudicotyledons</taxon>
        <taxon>Gunneridae</taxon>
        <taxon>Pentapetalae</taxon>
        <taxon>asterids</taxon>
        <taxon>lamiids</taxon>
        <taxon>Lamiales</taxon>
        <taxon>Plantaginaceae</taxon>
        <taxon>Cheloneae</taxon>
        <taxon>Penstemon</taxon>
    </lineage>
</organism>
<protein>
    <submittedName>
        <fullName evidence="1">Uncharacterized protein</fullName>
    </submittedName>
</protein>
<accession>A0ABD3SY95</accession>
<name>A0ABD3SY95_9LAMI</name>
<reference evidence="1 2" key="1">
    <citation type="submission" date="2024-12" db="EMBL/GenBank/DDBJ databases">
        <title>The unique morphological basis and parallel evolutionary history of personate flowers in Penstemon.</title>
        <authorList>
            <person name="Depatie T.H."/>
            <person name="Wessinger C.A."/>
        </authorList>
    </citation>
    <scope>NUCLEOTIDE SEQUENCE [LARGE SCALE GENOMIC DNA]</scope>
    <source>
        <strain evidence="1">WTNN_2</strain>
        <tissue evidence="1">Leaf</tissue>
    </source>
</reference>